<evidence type="ECO:0000313" key="6">
    <source>
        <dbReference type="Proteomes" id="UP000018467"/>
    </source>
</evidence>
<dbReference type="AlphaFoldDB" id="A0A3B1KHK5"/>
<evidence type="ECO:0000313" key="5">
    <source>
        <dbReference type="Ensembl" id="ENSAMXP00000053184.1"/>
    </source>
</evidence>
<evidence type="ECO:0000256" key="2">
    <source>
        <dbReference type="SAM" id="Coils"/>
    </source>
</evidence>
<reference evidence="5" key="4">
    <citation type="submission" date="2025-09" db="UniProtKB">
        <authorList>
            <consortium name="Ensembl"/>
        </authorList>
    </citation>
    <scope>IDENTIFICATION</scope>
</reference>
<reference evidence="6" key="1">
    <citation type="submission" date="2013-03" db="EMBL/GenBank/DDBJ databases">
        <authorList>
            <person name="Jeffery W."/>
            <person name="Warren W."/>
            <person name="Wilson R.K."/>
        </authorList>
    </citation>
    <scope>NUCLEOTIDE SEQUENCE</scope>
    <source>
        <strain evidence="6">female</strain>
    </source>
</reference>
<reference evidence="6" key="2">
    <citation type="journal article" date="2014" name="Nat. Commun.">
        <title>The cavefish genome reveals candidate genes for eye loss.</title>
        <authorList>
            <person name="McGaugh S.E."/>
            <person name="Gross J.B."/>
            <person name="Aken B."/>
            <person name="Blin M."/>
            <person name="Borowsky R."/>
            <person name="Chalopin D."/>
            <person name="Hinaux H."/>
            <person name="Jeffery W.R."/>
            <person name="Keene A."/>
            <person name="Ma L."/>
            <person name="Minx P."/>
            <person name="Murphy D."/>
            <person name="O'Quin K.E."/>
            <person name="Retaux S."/>
            <person name="Rohner N."/>
            <person name="Searle S.M."/>
            <person name="Stahl B.A."/>
            <person name="Tabin C."/>
            <person name="Volff J.N."/>
            <person name="Yoshizawa M."/>
            <person name="Warren W.C."/>
        </authorList>
    </citation>
    <scope>NUCLEOTIDE SEQUENCE [LARGE SCALE GENOMIC DNA]</scope>
    <source>
        <strain evidence="6">female</strain>
    </source>
</reference>
<dbReference type="PANTHER" id="PTHR14845">
    <property type="entry name" value="COILED-COIL DOMAIN-CONTAINING 166"/>
    <property type="match status" value="1"/>
</dbReference>
<dbReference type="STRING" id="7994.ENSAMXP00000053184"/>
<organism evidence="5 6">
    <name type="scientific">Astyanax mexicanus</name>
    <name type="common">Blind cave fish</name>
    <name type="synonym">Astyanax fasciatus mexicanus</name>
    <dbReference type="NCBI Taxonomy" id="7994"/>
    <lineage>
        <taxon>Eukaryota</taxon>
        <taxon>Metazoa</taxon>
        <taxon>Chordata</taxon>
        <taxon>Craniata</taxon>
        <taxon>Vertebrata</taxon>
        <taxon>Euteleostomi</taxon>
        <taxon>Actinopterygii</taxon>
        <taxon>Neopterygii</taxon>
        <taxon>Teleostei</taxon>
        <taxon>Ostariophysi</taxon>
        <taxon>Characiformes</taxon>
        <taxon>Characoidei</taxon>
        <taxon>Acestrorhamphidae</taxon>
        <taxon>Acestrorhamphinae</taxon>
        <taxon>Astyanax</taxon>
    </lineage>
</organism>
<feature type="domain" description="DUF4515" evidence="4">
    <location>
        <begin position="60"/>
        <end position="243"/>
    </location>
</feature>
<evidence type="ECO:0000259" key="4">
    <source>
        <dbReference type="Pfam" id="PF14988"/>
    </source>
</evidence>
<dbReference type="Bgee" id="ENSAMXG00000039211">
    <property type="expression patterns" value="Expressed in testis and 6 other cell types or tissues"/>
</dbReference>
<dbReference type="GeneTree" id="ENSGT00960000187089"/>
<accession>A0A3B1KHK5</accession>
<name>A0A3B1KHK5_ASTMX</name>
<proteinExistence type="predicted"/>
<feature type="coiled-coil region" evidence="2">
    <location>
        <begin position="23"/>
        <end position="50"/>
    </location>
</feature>
<feature type="compositionally biased region" description="Polar residues" evidence="3">
    <location>
        <begin position="242"/>
        <end position="252"/>
    </location>
</feature>
<protein>
    <submittedName>
        <fullName evidence="5">Stress response protein nst1-like</fullName>
    </submittedName>
</protein>
<keyword evidence="1 2" id="KW-0175">Coiled coil</keyword>
<feature type="compositionally biased region" description="Low complexity" evidence="3">
    <location>
        <begin position="253"/>
        <end position="263"/>
    </location>
</feature>
<sequence>MAERREEQLQESSGAYGHLQTEYNSLTGTLNTMKRRAAQLRKDNEFLHNEIYKTRMETQEYVSCMFKQTQDRQSAVDTLKDQTQKKLEDLRRQREEALEKYQEQTTELKREILKKEHELALLKTEIAELKEFEGVRQQQLDRIADLEQEKAAMHQHHAESLAALKASFLKEKEQYEAQVKDKMQAFTQAADKEATHCLHSRTQEVSQENQLLRKELQQLISRACALRKKKLLMTCCRDPQQQKENTQKLNHVSSSTNSLSTTLEGASAVRTDAGADATD</sequence>
<dbReference type="PANTHER" id="PTHR14845:SF0">
    <property type="entry name" value="DUF4515 DOMAIN-CONTAINING PROTEIN"/>
    <property type="match status" value="1"/>
</dbReference>
<feature type="region of interest" description="Disordered" evidence="3">
    <location>
        <begin position="240"/>
        <end position="279"/>
    </location>
</feature>
<dbReference type="Ensembl" id="ENSAMXT00000036813.1">
    <property type="protein sequence ID" value="ENSAMXP00000053184.1"/>
    <property type="gene ID" value="ENSAMXG00000039211.1"/>
</dbReference>
<dbReference type="Pfam" id="PF14988">
    <property type="entry name" value="DUF4515"/>
    <property type="match status" value="1"/>
</dbReference>
<dbReference type="Proteomes" id="UP000018467">
    <property type="component" value="Unassembled WGS sequence"/>
</dbReference>
<reference evidence="5" key="3">
    <citation type="submission" date="2025-08" db="UniProtKB">
        <authorList>
            <consortium name="Ensembl"/>
        </authorList>
    </citation>
    <scope>IDENTIFICATION</scope>
</reference>
<keyword evidence="6" id="KW-1185">Reference proteome</keyword>
<evidence type="ECO:0000256" key="1">
    <source>
        <dbReference type="ARBA" id="ARBA00023054"/>
    </source>
</evidence>
<dbReference type="InParanoid" id="A0A3B1KHK5"/>
<feature type="coiled-coil region" evidence="2">
    <location>
        <begin position="76"/>
        <end position="222"/>
    </location>
</feature>
<evidence type="ECO:0000256" key="3">
    <source>
        <dbReference type="SAM" id="MobiDB-lite"/>
    </source>
</evidence>
<dbReference type="InterPro" id="IPR032777">
    <property type="entry name" value="DUF4515"/>
</dbReference>